<keyword evidence="2" id="KW-1185">Reference proteome</keyword>
<organism evidence="1 2">
    <name type="scientific">Scopulibacillus daqui</name>
    <dbReference type="NCBI Taxonomy" id="1469162"/>
    <lineage>
        <taxon>Bacteria</taxon>
        <taxon>Bacillati</taxon>
        <taxon>Bacillota</taxon>
        <taxon>Bacilli</taxon>
        <taxon>Bacillales</taxon>
        <taxon>Sporolactobacillaceae</taxon>
        <taxon>Scopulibacillus</taxon>
    </lineage>
</organism>
<evidence type="ECO:0000313" key="1">
    <source>
        <dbReference type="EMBL" id="MBM7645610.1"/>
    </source>
</evidence>
<sequence length="58" mass="6279">MTFSLSAGSYVLDSAFFHADGCVPDLALLFKYIDKGRVHSDFKAVISILGLIKSADVQ</sequence>
<accession>A0ABS2Q0X9</accession>
<reference evidence="1 2" key="1">
    <citation type="submission" date="2021-01" db="EMBL/GenBank/DDBJ databases">
        <title>Genomic Encyclopedia of Type Strains, Phase IV (KMG-IV): sequencing the most valuable type-strain genomes for metagenomic binning, comparative biology and taxonomic classification.</title>
        <authorList>
            <person name="Goeker M."/>
        </authorList>
    </citation>
    <scope>NUCLEOTIDE SEQUENCE [LARGE SCALE GENOMIC DNA]</scope>
    <source>
        <strain evidence="1 2">DSM 28236</strain>
    </source>
</reference>
<evidence type="ECO:0000313" key="2">
    <source>
        <dbReference type="Proteomes" id="UP000808914"/>
    </source>
</evidence>
<gene>
    <name evidence="1" type="ORF">JOD45_001828</name>
</gene>
<comment type="caution">
    <text evidence="1">The sequence shown here is derived from an EMBL/GenBank/DDBJ whole genome shotgun (WGS) entry which is preliminary data.</text>
</comment>
<name>A0ABS2Q0X9_9BACL</name>
<dbReference type="EMBL" id="JAFBER010000010">
    <property type="protein sequence ID" value="MBM7645610.1"/>
    <property type="molecule type" value="Genomic_DNA"/>
</dbReference>
<dbReference type="Proteomes" id="UP000808914">
    <property type="component" value="Unassembled WGS sequence"/>
</dbReference>
<proteinExistence type="predicted"/>
<protein>
    <submittedName>
        <fullName evidence="1">Uncharacterized protein</fullName>
    </submittedName>
</protein>